<name>A0A1C4A2V9_9GAMM</name>
<dbReference type="PANTHER" id="PTHR48135:SF1">
    <property type="entry name" value="KILA-N DOMAIN-CONTAINING PROTEIN"/>
    <property type="match status" value="1"/>
</dbReference>
<evidence type="ECO:0000313" key="2">
    <source>
        <dbReference type="EMBL" id="SCB88901.1"/>
    </source>
</evidence>
<dbReference type="InterPro" id="IPR017880">
    <property type="entry name" value="KilA_N"/>
</dbReference>
<protein>
    <submittedName>
        <fullName evidence="2">p63C domain-containing protein</fullName>
    </submittedName>
</protein>
<dbReference type="SUPFAM" id="SSF54616">
    <property type="entry name" value="DNA-binding domain of Mlu1-box binding protein MBP1"/>
    <property type="match status" value="1"/>
</dbReference>
<evidence type="ECO:0000313" key="3">
    <source>
        <dbReference type="Proteomes" id="UP000199670"/>
    </source>
</evidence>
<dbReference type="InterPro" id="IPR018004">
    <property type="entry name" value="KilA/APSES_HTH"/>
</dbReference>
<dbReference type="AlphaFoldDB" id="A0A1C4A2V9"/>
<dbReference type="Pfam" id="PF04383">
    <property type="entry name" value="KilA-N"/>
    <property type="match status" value="1"/>
</dbReference>
<dbReference type="SMART" id="SM01252">
    <property type="entry name" value="KilA-N"/>
    <property type="match status" value="1"/>
</dbReference>
<dbReference type="InterPro" id="IPR018874">
    <property type="entry name" value="Phage_Mx8_p63_C"/>
</dbReference>
<dbReference type="GO" id="GO:0003677">
    <property type="term" value="F:DNA binding"/>
    <property type="evidence" value="ECO:0007669"/>
    <property type="project" value="InterPro"/>
</dbReference>
<reference evidence="3" key="1">
    <citation type="submission" date="2016-08" db="EMBL/GenBank/DDBJ databases">
        <authorList>
            <person name="Varghese N."/>
            <person name="Submissions Spin"/>
        </authorList>
    </citation>
    <scope>NUCLEOTIDE SEQUENCE [LARGE SCALE GENOMIC DNA]</scope>
    <source>
        <strain evidence="3">R-53248</strain>
    </source>
</reference>
<gene>
    <name evidence="2" type="ORF">GA0061081_102214</name>
</gene>
<dbReference type="PROSITE" id="PS51301">
    <property type="entry name" value="KILA_N"/>
    <property type="match status" value="1"/>
</dbReference>
<evidence type="ECO:0000259" key="1">
    <source>
        <dbReference type="PROSITE" id="PS51301"/>
    </source>
</evidence>
<dbReference type="EMBL" id="FMAQ01000002">
    <property type="protein sequence ID" value="SCB88901.1"/>
    <property type="molecule type" value="Genomic_DNA"/>
</dbReference>
<proteinExistence type="predicted"/>
<dbReference type="Proteomes" id="UP000199670">
    <property type="component" value="Unassembled WGS sequence"/>
</dbReference>
<dbReference type="Pfam" id="PF10546">
    <property type="entry name" value="P63C"/>
    <property type="match status" value="1"/>
</dbReference>
<accession>A0A1C4A2V9</accession>
<dbReference type="RefSeq" id="WP_091346966.1">
    <property type="nucleotide sequence ID" value="NZ_FMAQ01000002.1"/>
</dbReference>
<dbReference type="PANTHER" id="PTHR48135">
    <property type="match status" value="1"/>
</dbReference>
<dbReference type="InterPro" id="IPR036887">
    <property type="entry name" value="HTH_APSES_sf"/>
</dbReference>
<dbReference type="STRING" id="1798182.GA0061081_102214"/>
<organism evidence="2 3">
    <name type="scientific">Gilliamella bombicola</name>
    <dbReference type="NCBI Taxonomy" id="1798182"/>
    <lineage>
        <taxon>Bacteria</taxon>
        <taxon>Pseudomonadati</taxon>
        <taxon>Pseudomonadota</taxon>
        <taxon>Gammaproteobacteria</taxon>
        <taxon>Orbales</taxon>
        <taxon>Orbaceae</taxon>
        <taxon>Gilliamella</taxon>
    </lineage>
</organism>
<feature type="domain" description="KilA-N" evidence="1">
    <location>
        <begin position="2"/>
        <end position="102"/>
    </location>
</feature>
<keyword evidence="3" id="KW-1185">Reference proteome</keyword>
<sequence>MNIIKFDFKGHQVGFNDDGWINATEAASRFGKRPNDWLILPDTVNYINALESTYQKIPYVKTSRARKDRGGGTWIHPKLAVRFARWLSVDFEIWCDEQIDKLIRSRVVTYTDEQVLAILTYSQPQTWEKRFQQPFYQALSKMTNLPFNNHVGGCPSLFGLITQKWVYGVVLPKKVYQSIKECTKKGEKIHQFLKPDALKAVEDQLIAITTIAKGCIDYKDFEARCSTIFNTKGQIKFILAA</sequence>
<dbReference type="OrthoDB" id="6966367at2"/>